<dbReference type="OrthoDB" id="4225815at2759"/>
<organism evidence="8 9">
    <name type="scientific">Crucibulum laeve</name>
    <dbReference type="NCBI Taxonomy" id="68775"/>
    <lineage>
        <taxon>Eukaryota</taxon>
        <taxon>Fungi</taxon>
        <taxon>Dikarya</taxon>
        <taxon>Basidiomycota</taxon>
        <taxon>Agaricomycotina</taxon>
        <taxon>Agaricomycetes</taxon>
        <taxon>Agaricomycetidae</taxon>
        <taxon>Agaricales</taxon>
        <taxon>Agaricineae</taxon>
        <taxon>Nidulariaceae</taxon>
        <taxon>Crucibulum</taxon>
    </lineage>
</organism>
<name>A0A5C3LZZ5_9AGAR</name>
<keyword evidence="7" id="KW-0812">Transmembrane</keyword>
<evidence type="ECO:0000256" key="7">
    <source>
        <dbReference type="SAM" id="Phobius"/>
    </source>
</evidence>
<dbReference type="CDD" id="cd23507">
    <property type="entry name" value="hydrophobin_I"/>
    <property type="match status" value="1"/>
</dbReference>
<evidence type="ECO:0000313" key="9">
    <source>
        <dbReference type="Proteomes" id="UP000308652"/>
    </source>
</evidence>
<dbReference type="InterPro" id="IPR001338">
    <property type="entry name" value="Class_I_Hydrophobin"/>
</dbReference>
<comment type="similarity">
    <text evidence="2 6">Belongs to the fungal hydrophobin family.</text>
</comment>
<keyword evidence="6" id="KW-0732">Signal</keyword>
<reference evidence="8 9" key="1">
    <citation type="journal article" date="2019" name="Nat. Ecol. Evol.">
        <title>Megaphylogeny resolves global patterns of mushroom evolution.</title>
        <authorList>
            <person name="Varga T."/>
            <person name="Krizsan K."/>
            <person name="Foldi C."/>
            <person name="Dima B."/>
            <person name="Sanchez-Garcia M."/>
            <person name="Sanchez-Ramirez S."/>
            <person name="Szollosi G.J."/>
            <person name="Szarkandi J.G."/>
            <person name="Papp V."/>
            <person name="Albert L."/>
            <person name="Andreopoulos W."/>
            <person name="Angelini C."/>
            <person name="Antonin V."/>
            <person name="Barry K.W."/>
            <person name="Bougher N.L."/>
            <person name="Buchanan P."/>
            <person name="Buyck B."/>
            <person name="Bense V."/>
            <person name="Catcheside P."/>
            <person name="Chovatia M."/>
            <person name="Cooper J."/>
            <person name="Damon W."/>
            <person name="Desjardin D."/>
            <person name="Finy P."/>
            <person name="Geml J."/>
            <person name="Haridas S."/>
            <person name="Hughes K."/>
            <person name="Justo A."/>
            <person name="Karasinski D."/>
            <person name="Kautmanova I."/>
            <person name="Kiss B."/>
            <person name="Kocsube S."/>
            <person name="Kotiranta H."/>
            <person name="LaButti K.M."/>
            <person name="Lechner B.E."/>
            <person name="Liimatainen K."/>
            <person name="Lipzen A."/>
            <person name="Lukacs Z."/>
            <person name="Mihaltcheva S."/>
            <person name="Morgado L.N."/>
            <person name="Niskanen T."/>
            <person name="Noordeloos M.E."/>
            <person name="Ohm R.A."/>
            <person name="Ortiz-Santana B."/>
            <person name="Ovrebo C."/>
            <person name="Racz N."/>
            <person name="Riley R."/>
            <person name="Savchenko A."/>
            <person name="Shiryaev A."/>
            <person name="Soop K."/>
            <person name="Spirin V."/>
            <person name="Szebenyi C."/>
            <person name="Tomsovsky M."/>
            <person name="Tulloss R.E."/>
            <person name="Uehling J."/>
            <person name="Grigoriev I.V."/>
            <person name="Vagvolgyi C."/>
            <person name="Papp T."/>
            <person name="Martin F.M."/>
            <person name="Miettinen O."/>
            <person name="Hibbett D.S."/>
            <person name="Nagy L.G."/>
        </authorList>
    </citation>
    <scope>NUCLEOTIDE SEQUENCE [LARGE SCALE GENOMIC DNA]</scope>
    <source>
        <strain evidence="8 9">CBS 166.37</strain>
    </source>
</reference>
<proteinExistence type="inferred from homology"/>
<sequence length="130" mass="13819">MVVTVFYPLATVFWIMLLPVASSIILPRLECTFPGGTGSTSPWIGPNWIFESQCNTGHLQCCNSIVASNDLTYQMCTLIQGIGAGSFVGDNSYVGFIGVGGTSCTSQLVCCQDNNWGGVFAFGCIPVKAF</sequence>
<keyword evidence="4 6" id="KW-0964">Secreted</keyword>
<dbReference type="AlphaFoldDB" id="A0A5C3LZZ5"/>
<keyword evidence="3 6" id="KW-0134">Cell wall</keyword>
<evidence type="ECO:0000256" key="1">
    <source>
        <dbReference type="ARBA" id="ARBA00004191"/>
    </source>
</evidence>
<dbReference type="Proteomes" id="UP000308652">
    <property type="component" value="Unassembled WGS sequence"/>
</dbReference>
<dbReference type="GO" id="GO:0009277">
    <property type="term" value="C:fungal-type cell wall"/>
    <property type="evidence" value="ECO:0007669"/>
    <property type="project" value="InterPro"/>
</dbReference>
<evidence type="ECO:0000256" key="2">
    <source>
        <dbReference type="ARBA" id="ARBA00010446"/>
    </source>
</evidence>
<evidence type="ECO:0000256" key="3">
    <source>
        <dbReference type="ARBA" id="ARBA00022512"/>
    </source>
</evidence>
<feature type="transmembrane region" description="Helical" evidence="7">
    <location>
        <begin position="6"/>
        <end position="26"/>
    </location>
</feature>
<dbReference type="EMBL" id="ML213602">
    <property type="protein sequence ID" value="TFK38684.1"/>
    <property type="molecule type" value="Genomic_DNA"/>
</dbReference>
<evidence type="ECO:0000256" key="4">
    <source>
        <dbReference type="ARBA" id="ARBA00022525"/>
    </source>
</evidence>
<dbReference type="Pfam" id="PF01185">
    <property type="entry name" value="Hydrophobin"/>
    <property type="match status" value="1"/>
</dbReference>
<evidence type="ECO:0000313" key="8">
    <source>
        <dbReference type="EMBL" id="TFK38684.1"/>
    </source>
</evidence>
<comment type="subcellular location">
    <subcellularLocation>
        <location evidence="1 6">Secreted</location>
        <location evidence="1 6">Cell wall</location>
    </subcellularLocation>
</comment>
<evidence type="ECO:0000256" key="5">
    <source>
        <dbReference type="ARBA" id="ARBA00023157"/>
    </source>
</evidence>
<protein>
    <recommendedName>
        <fullName evidence="6">Hydrophobin</fullName>
    </recommendedName>
</protein>
<keyword evidence="9" id="KW-1185">Reference proteome</keyword>
<evidence type="ECO:0000256" key="6">
    <source>
        <dbReference type="RuleBase" id="RU365009"/>
    </source>
</evidence>
<dbReference type="GO" id="GO:0005199">
    <property type="term" value="F:structural constituent of cell wall"/>
    <property type="evidence" value="ECO:0007669"/>
    <property type="project" value="InterPro"/>
</dbReference>
<keyword evidence="7" id="KW-1133">Transmembrane helix</keyword>
<keyword evidence="5 6" id="KW-1015">Disulfide bond</keyword>
<accession>A0A5C3LZZ5</accession>
<dbReference type="SMART" id="SM00075">
    <property type="entry name" value="HYDRO"/>
    <property type="match status" value="1"/>
</dbReference>
<gene>
    <name evidence="8" type="ORF">BDQ12DRAFT_665941</name>
</gene>
<keyword evidence="7" id="KW-0472">Membrane</keyword>